<organism evidence="2 3">
    <name type="scientific">Volvox africanus</name>
    <dbReference type="NCBI Taxonomy" id="51714"/>
    <lineage>
        <taxon>Eukaryota</taxon>
        <taxon>Viridiplantae</taxon>
        <taxon>Chlorophyta</taxon>
        <taxon>core chlorophytes</taxon>
        <taxon>Chlorophyceae</taxon>
        <taxon>CS clade</taxon>
        <taxon>Chlamydomonadales</taxon>
        <taxon>Volvocaceae</taxon>
        <taxon>Volvox</taxon>
    </lineage>
</organism>
<evidence type="ECO:0000256" key="1">
    <source>
        <dbReference type="SAM" id="MobiDB-lite"/>
    </source>
</evidence>
<dbReference type="EMBL" id="BNCO01000004">
    <property type="protein sequence ID" value="GIL46565.1"/>
    <property type="molecule type" value="Genomic_DNA"/>
</dbReference>
<comment type="caution">
    <text evidence="2">The sequence shown here is derived from an EMBL/GenBank/DDBJ whole genome shotgun (WGS) entry which is preliminary data.</text>
</comment>
<evidence type="ECO:0000313" key="2">
    <source>
        <dbReference type="EMBL" id="GIL46565.1"/>
    </source>
</evidence>
<reference evidence="2" key="1">
    <citation type="journal article" date="2021" name="Proc. Natl. Acad. Sci. U.S.A.">
        <title>Three genomes in the algal genus Volvox reveal the fate of a haploid sex-determining region after a transition to homothallism.</title>
        <authorList>
            <person name="Yamamoto K."/>
            <person name="Hamaji T."/>
            <person name="Kawai-Toyooka H."/>
            <person name="Matsuzaki R."/>
            <person name="Takahashi F."/>
            <person name="Nishimura Y."/>
            <person name="Kawachi M."/>
            <person name="Noguchi H."/>
            <person name="Minakuchi Y."/>
            <person name="Umen J.G."/>
            <person name="Toyoda A."/>
            <person name="Nozaki H."/>
        </authorList>
    </citation>
    <scope>NUCLEOTIDE SEQUENCE</scope>
    <source>
        <strain evidence="2">NIES-3780</strain>
    </source>
</reference>
<proteinExistence type="predicted"/>
<protein>
    <submittedName>
        <fullName evidence="2">Uncharacterized protein</fullName>
    </submittedName>
</protein>
<feature type="region of interest" description="Disordered" evidence="1">
    <location>
        <begin position="49"/>
        <end position="71"/>
    </location>
</feature>
<gene>
    <name evidence="2" type="ORF">Vafri_3560</name>
</gene>
<accession>A0A8J4AT89</accession>
<dbReference type="AlphaFoldDB" id="A0A8J4AT89"/>
<dbReference type="Proteomes" id="UP000747399">
    <property type="component" value="Unassembled WGS sequence"/>
</dbReference>
<evidence type="ECO:0000313" key="3">
    <source>
        <dbReference type="Proteomes" id="UP000747399"/>
    </source>
</evidence>
<sequence length="134" mass="14652">MLQFGSLPHKPRSPSTSLIIPPSSPISQQWVGISMHCSWLGSLSGLTPLSTETSSPWQRRQPPSRGAEARQVHSAYHRPFLFRCQRVHGDLTVATSRSCGDVAAFARPVAEQAHRAVSWANGIWPTASTVPEAR</sequence>
<feature type="region of interest" description="Disordered" evidence="1">
    <location>
        <begin position="1"/>
        <end position="21"/>
    </location>
</feature>
<name>A0A8J4AT89_9CHLO</name>
<keyword evidence="3" id="KW-1185">Reference proteome</keyword>